<dbReference type="Proteomes" id="UP001479290">
    <property type="component" value="Unassembled WGS sequence"/>
</dbReference>
<protein>
    <submittedName>
        <fullName evidence="1">Uncharacterized protein</fullName>
    </submittedName>
</protein>
<name>A0AAW2AFY6_CULAL</name>
<keyword evidence="2" id="KW-1185">Reference proteome</keyword>
<dbReference type="AlphaFoldDB" id="A0AAW2AFY6"/>
<proteinExistence type="predicted"/>
<evidence type="ECO:0000313" key="1">
    <source>
        <dbReference type="EMBL" id="KAK9971753.1"/>
    </source>
</evidence>
<reference evidence="1 2" key="1">
    <citation type="submission" date="2024-05" db="EMBL/GenBank/DDBJ databases">
        <title>A high-quality chromosomal-level genome assembly of Topmouth culter (Culter alburnus).</title>
        <authorList>
            <person name="Zhao H."/>
        </authorList>
    </citation>
    <scope>NUCLEOTIDE SEQUENCE [LARGE SCALE GENOMIC DNA]</scope>
    <source>
        <strain evidence="1">CATC2023</strain>
        <tissue evidence="1">Muscle</tissue>
    </source>
</reference>
<evidence type="ECO:0000313" key="2">
    <source>
        <dbReference type="Proteomes" id="UP001479290"/>
    </source>
</evidence>
<gene>
    <name evidence="1" type="ORF">ABG768_025104</name>
</gene>
<accession>A0AAW2AFY6</accession>
<dbReference type="EMBL" id="JAWDJR010000007">
    <property type="protein sequence ID" value="KAK9971753.1"/>
    <property type="molecule type" value="Genomic_DNA"/>
</dbReference>
<organism evidence="1 2">
    <name type="scientific">Culter alburnus</name>
    <name type="common">Topmouth culter</name>
    <dbReference type="NCBI Taxonomy" id="194366"/>
    <lineage>
        <taxon>Eukaryota</taxon>
        <taxon>Metazoa</taxon>
        <taxon>Chordata</taxon>
        <taxon>Craniata</taxon>
        <taxon>Vertebrata</taxon>
        <taxon>Euteleostomi</taxon>
        <taxon>Actinopterygii</taxon>
        <taxon>Neopterygii</taxon>
        <taxon>Teleostei</taxon>
        <taxon>Ostariophysi</taxon>
        <taxon>Cypriniformes</taxon>
        <taxon>Xenocyprididae</taxon>
        <taxon>Xenocypridinae</taxon>
        <taxon>Culter</taxon>
    </lineage>
</organism>
<feature type="non-terminal residue" evidence="1">
    <location>
        <position position="56"/>
    </location>
</feature>
<comment type="caution">
    <text evidence="1">The sequence shown here is derived from an EMBL/GenBank/DDBJ whole genome shotgun (WGS) entry which is preliminary data.</text>
</comment>
<sequence>MATAVPFVDESQLPVLAASGSSSSSTITPRAALCPLFPALSSAQRKNSSYDDGFTN</sequence>